<comment type="caution">
    <text evidence="1">The sequence shown here is derived from an EMBL/GenBank/DDBJ whole genome shotgun (WGS) entry which is preliminary data.</text>
</comment>
<dbReference type="EMBL" id="BTSY01000002">
    <property type="protein sequence ID" value="GMT12842.1"/>
    <property type="molecule type" value="Genomic_DNA"/>
</dbReference>
<name>A0AAV5V1Z4_9BILA</name>
<feature type="non-terminal residue" evidence="1">
    <location>
        <position position="1"/>
    </location>
</feature>
<dbReference type="AlphaFoldDB" id="A0AAV5V1Z4"/>
<gene>
    <name evidence="1" type="ORF">PFISCL1PPCAC_4139</name>
</gene>
<evidence type="ECO:0000313" key="2">
    <source>
        <dbReference type="Proteomes" id="UP001432322"/>
    </source>
</evidence>
<organism evidence="1 2">
    <name type="scientific">Pristionchus fissidentatus</name>
    <dbReference type="NCBI Taxonomy" id="1538716"/>
    <lineage>
        <taxon>Eukaryota</taxon>
        <taxon>Metazoa</taxon>
        <taxon>Ecdysozoa</taxon>
        <taxon>Nematoda</taxon>
        <taxon>Chromadorea</taxon>
        <taxon>Rhabditida</taxon>
        <taxon>Rhabditina</taxon>
        <taxon>Diplogasteromorpha</taxon>
        <taxon>Diplogasteroidea</taxon>
        <taxon>Neodiplogasteridae</taxon>
        <taxon>Pristionchus</taxon>
    </lineage>
</organism>
<sequence>FRYSLDEAHKIEDDFVEVECLGYNNFHGRVRRKELQLRSNMSSPDIFIIRVRSLNSDIFLPQTTRYLENALGAVRFVNYQSMGDEYADFAAITTGALSVPLSRERMGSQPELATAPRSFYDDPCILPRSESFVPRLMQKLGYATFIVDENAVEESSFEEGCGWEPTSHYRPILHRFKPIPGCNFARGAIDYFHQFVDVY</sequence>
<reference evidence="1" key="1">
    <citation type="submission" date="2023-10" db="EMBL/GenBank/DDBJ databases">
        <title>Genome assembly of Pristionchus species.</title>
        <authorList>
            <person name="Yoshida K."/>
            <person name="Sommer R.J."/>
        </authorList>
    </citation>
    <scope>NUCLEOTIDE SEQUENCE</scope>
    <source>
        <strain evidence="1">RS5133</strain>
    </source>
</reference>
<protein>
    <submittedName>
        <fullName evidence="1">Uncharacterized protein</fullName>
    </submittedName>
</protein>
<feature type="non-terminal residue" evidence="1">
    <location>
        <position position="199"/>
    </location>
</feature>
<proteinExistence type="predicted"/>
<accession>A0AAV5V1Z4</accession>
<dbReference type="Proteomes" id="UP001432322">
    <property type="component" value="Unassembled WGS sequence"/>
</dbReference>
<keyword evidence="2" id="KW-1185">Reference proteome</keyword>
<evidence type="ECO:0000313" key="1">
    <source>
        <dbReference type="EMBL" id="GMT12842.1"/>
    </source>
</evidence>